<keyword evidence="2" id="KW-1133">Transmembrane helix</keyword>
<name>A0A0R1WHH8_9LACO</name>
<dbReference type="PANTHER" id="PTHR40078">
    <property type="entry name" value="INTEGRAL MEMBRANE PROTEIN-RELATED"/>
    <property type="match status" value="1"/>
</dbReference>
<comment type="caution">
    <text evidence="3">The sequence shown here is derived from an EMBL/GenBank/DDBJ whole genome shotgun (WGS) entry which is preliminary data.</text>
</comment>
<feature type="region of interest" description="Disordered" evidence="1">
    <location>
        <begin position="291"/>
        <end position="313"/>
    </location>
</feature>
<dbReference type="AlphaFoldDB" id="A0A0R1WHH8"/>
<dbReference type="InterPro" id="IPR038750">
    <property type="entry name" value="YczE/YyaS-like"/>
</dbReference>
<keyword evidence="2" id="KW-0472">Membrane</keyword>
<gene>
    <name evidence="3" type="ORF">FC49_GL000058</name>
</gene>
<feature type="transmembrane region" description="Helical" evidence="2">
    <location>
        <begin position="166"/>
        <end position="197"/>
    </location>
</feature>
<dbReference type="PANTHER" id="PTHR40078:SF1">
    <property type="entry name" value="INTEGRAL MEMBRANE PROTEIN"/>
    <property type="match status" value="1"/>
</dbReference>
<dbReference type="Proteomes" id="UP000050973">
    <property type="component" value="Unassembled WGS sequence"/>
</dbReference>
<feature type="transmembrane region" description="Helical" evidence="2">
    <location>
        <begin position="51"/>
        <end position="74"/>
    </location>
</feature>
<keyword evidence="2" id="KW-0812">Transmembrane</keyword>
<proteinExistence type="predicted"/>
<dbReference type="RefSeq" id="WP_056983682.1">
    <property type="nucleotide sequence ID" value="NZ_AZGE01000001.1"/>
</dbReference>
<evidence type="ECO:0000313" key="4">
    <source>
        <dbReference type="Proteomes" id="UP000050973"/>
    </source>
</evidence>
<reference evidence="3 4" key="1">
    <citation type="journal article" date="2015" name="Genome Announc.">
        <title>Expanding the biotechnology potential of lactobacilli through comparative genomics of 213 strains and associated genera.</title>
        <authorList>
            <person name="Sun Z."/>
            <person name="Harris H.M."/>
            <person name="McCann A."/>
            <person name="Guo C."/>
            <person name="Argimon S."/>
            <person name="Zhang W."/>
            <person name="Yang X."/>
            <person name="Jeffery I.B."/>
            <person name="Cooney J.C."/>
            <person name="Kagawa T.F."/>
            <person name="Liu W."/>
            <person name="Song Y."/>
            <person name="Salvetti E."/>
            <person name="Wrobel A."/>
            <person name="Rasinkangas P."/>
            <person name="Parkhill J."/>
            <person name="Rea M.C."/>
            <person name="O'Sullivan O."/>
            <person name="Ritari J."/>
            <person name="Douillard F.P."/>
            <person name="Paul Ross R."/>
            <person name="Yang R."/>
            <person name="Briner A.E."/>
            <person name="Felis G.E."/>
            <person name="de Vos W.M."/>
            <person name="Barrangou R."/>
            <person name="Klaenhammer T.R."/>
            <person name="Caufield P.W."/>
            <person name="Cui Y."/>
            <person name="Zhang H."/>
            <person name="O'Toole P.W."/>
        </authorList>
    </citation>
    <scope>NUCLEOTIDE SEQUENCE [LARGE SCALE GENOMIC DNA]</scope>
    <source>
        <strain evidence="3 4">DSM 4864</strain>
    </source>
</reference>
<evidence type="ECO:0000256" key="1">
    <source>
        <dbReference type="SAM" id="MobiDB-lite"/>
    </source>
</evidence>
<dbReference type="Pfam" id="PF19700">
    <property type="entry name" value="DUF6198"/>
    <property type="match status" value="1"/>
</dbReference>
<organism evidence="3 4">
    <name type="scientific">Limosilactobacillus oris DSM 4864</name>
    <dbReference type="NCBI Taxonomy" id="1423779"/>
    <lineage>
        <taxon>Bacteria</taxon>
        <taxon>Bacillati</taxon>
        <taxon>Bacillota</taxon>
        <taxon>Bacilli</taxon>
        <taxon>Lactobacillales</taxon>
        <taxon>Lactobacillaceae</taxon>
        <taxon>Limosilactobacillus</taxon>
    </lineage>
</organism>
<protein>
    <submittedName>
        <fullName evidence="3">Integral membrane protein</fullName>
    </submittedName>
</protein>
<dbReference type="PATRIC" id="fig|1423779.3.peg.59"/>
<feature type="transmembrane region" description="Helical" evidence="2">
    <location>
        <begin position="12"/>
        <end position="31"/>
    </location>
</feature>
<dbReference type="EMBL" id="AZGE01000001">
    <property type="protein sequence ID" value="KRM16901.1"/>
    <property type="molecule type" value="Genomic_DNA"/>
</dbReference>
<feature type="transmembrane region" description="Helical" evidence="2">
    <location>
        <begin position="108"/>
        <end position="127"/>
    </location>
</feature>
<evidence type="ECO:0000313" key="3">
    <source>
        <dbReference type="EMBL" id="KRM16901.1"/>
    </source>
</evidence>
<evidence type="ECO:0000256" key="2">
    <source>
        <dbReference type="SAM" id="Phobius"/>
    </source>
</evidence>
<accession>A0A0R1WHH8</accession>
<sequence length="313" mass="34954">MKKNHSVFNIAWRTVMSFLGITILSLGTAFLRGGQVGLDPFTATNTGISGYLNLSLGVYQMLVNAVIFIFILVLDRHKIGIGTLLNMVLVGFEVQWFIALYQQLFGNHLNIIVIISNLIIGLILFTLGASMYMGAELGVAPYDAIAPILSDHFHTQYRTIRIVQDILFMLVAFLIGGPVGVGTVIVAFFTGPLITYWDNHVSLPMRRAIDGVEDLSAGRRVANLLTRFGKSSYNLVTQSYELTNLMQRRLSQYSPKDIEDQLKITRRNMEIAKASYQSSERRYDMLRGELQRRKNAAAQQGSGPLAVKTQDNK</sequence>
<feature type="transmembrane region" description="Helical" evidence="2">
    <location>
        <begin position="81"/>
        <end position="102"/>
    </location>
</feature>